<proteinExistence type="predicted"/>
<keyword evidence="1 2" id="KW-0808">Transferase</keyword>
<dbReference type="Pfam" id="PF13469">
    <property type="entry name" value="Sulfotransfer_3"/>
    <property type="match status" value="1"/>
</dbReference>
<dbReference type="EMBL" id="QUOV01000001">
    <property type="protein sequence ID" value="REL36561.1"/>
    <property type="molecule type" value="Genomic_DNA"/>
</dbReference>
<dbReference type="InterPro" id="IPR027417">
    <property type="entry name" value="P-loop_NTPase"/>
</dbReference>
<evidence type="ECO:0000256" key="1">
    <source>
        <dbReference type="ARBA" id="ARBA00022679"/>
    </source>
</evidence>
<name>A0A3E0UHN9_9GAMM</name>
<evidence type="ECO:0000313" key="3">
    <source>
        <dbReference type="Proteomes" id="UP000256999"/>
    </source>
</evidence>
<reference evidence="2 3" key="1">
    <citation type="submission" date="2018-08" db="EMBL/GenBank/DDBJ databases">
        <title>Thalassotalea euphylliae genome.</title>
        <authorList>
            <person name="Summers S."/>
            <person name="Rice S.A."/>
            <person name="Freckelton M.L."/>
            <person name="Nedved B.T."/>
            <person name="Hadfield M.G."/>
        </authorList>
    </citation>
    <scope>NUCLEOTIDE SEQUENCE [LARGE SCALE GENOMIC DNA]</scope>
    <source>
        <strain evidence="2 3">H2</strain>
    </source>
</reference>
<gene>
    <name evidence="2" type="ORF">DXX92_15250</name>
</gene>
<sequence>MTPVFIFSLPRSGSTLVQRILSCHDEISSTPEPWILLPLVNMLKPDAGVAKYSHATSANAINRFANKVNIKVAGNFNSQLATFVQGLYTSAANEDTKYFVDKTPRYFLIIDEIVELFPNAKFIFLFRQPQQVLSSIIETWCEGRFFKLYRSRVDVDEGPKMLFAGYKKYKDRSFVVDYEKLVTDCDHTCQELFDYLQLPWTPKLLNRLNQQKFDKEELGDSAGQEHYDTVSSLPVEKWLSTFNTRARRIYLNRYLSGLGQDTLSFYGIDKAKLCTLAKNGSRKEKIWREIIDILGISYQSLVHRFKLNLLLSRKYSSSKSGFYD</sequence>
<dbReference type="OrthoDB" id="9815894at2"/>
<evidence type="ECO:0000313" key="2">
    <source>
        <dbReference type="EMBL" id="REL36561.1"/>
    </source>
</evidence>
<comment type="caution">
    <text evidence="2">The sequence shown here is derived from an EMBL/GenBank/DDBJ whole genome shotgun (WGS) entry which is preliminary data.</text>
</comment>
<accession>A0A3E0UHN9</accession>
<dbReference type="AlphaFoldDB" id="A0A3E0UHN9"/>
<protein>
    <submittedName>
        <fullName evidence="2">Sulfotransferase</fullName>
    </submittedName>
</protein>
<dbReference type="SUPFAM" id="SSF52540">
    <property type="entry name" value="P-loop containing nucleoside triphosphate hydrolases"/>
    <property type="match status" value="1"/>
</dbReference>
<dbReference type="Proteomes" id="UP000256999">
    <property type="component" value="Unassembled WGS sequence"/>
</dbReference>
<organism evidence="2 3">
    <name type="scientific">Thalassotalea euphylliae</name>
    <dbReference type="NCBI Taxonomy" id="1655234"/>
    <lineage>
        <taxon>Bacteria</taxon>
        <taxon>Pseudomonadati</taxon>
        <taxon>Pseudomonadota</taxon>
        <taxon>Gammaproteobacteria</taxon>
        <taxon>Alteromonadales</taxon>
        <taxon>Colwelliaceae</taxon>
        <taxon>Thalassotalea</taxon>
    </lineage>
</organism>
<dbReference type="GO" id="GO:0008476">
    <property type="term" value="F:protein-tyrosine sulfotransferase activity"/>
    <property type="evidence" value="ECO:0007669"/>
    <property type="project" value="InterPro"/>
</dbReference>
<dbReference type="PANTHER" id="PTHR12788">
    <property type="entry name" value="PROTEIN-TYROSINE SULFOTRANSFERASE 2"/>
    <property type="match status" value="1"/>
</dbReference>
<dbReference type="InterPro" id="IPR026634">
    <property type="entry name" value="TPST-like"/>
</dbReference>
<dbReference type="PANTHER" id="PTHR12788:SF10">
    <property type="entry name" value="PROTEIN-TYROSINE SULFOTRANSFERASE"/>
    <property type="match status" value="1"/>
</dbReference>
<dbReference type="RefSeq" id="WP_116001227.1">
    <property type="nucleotide sequence ID" value="NZ_QUOV01000001.1"/>
</dbReference>
<dbReference type="Gene3D" id="3.40.50.300">
    <property type="entry name" value="P-loop containing nucleotide triphosphate hydrolases"/>
    <property type="match status" value="1"/>
</dbReference>